<organism evidence="2">
    <name type="scientific">marine sediment metagenome</name>
    <dbReference type="NCBI Taxonomy" id="412755"/>
    <lineage>
        <taxon>unclassified sequences</taxon>
        <taxon>metagenomes</taxon>
        <taxon>ecological metagenomes</taxon>
    </lineage>
</organism>
<dbReference type="AlphaFoldDB" id="X0ZXR8"/>
<feature type="compositionally biased region" description="Basic and acidic residues" evidence="1">
    <location>
        <begin position="97"/>
        <end position="106"/>
    </location>
</feature>
<comment type="caution">
    <text evidence="2">The sequence shown here is derived from an EMBL/GenBank/DDBJ whole genome shotgun (WGS) entry which is preliminary data.</text>
</comment>
<accession>X0ZXR8</accession>
<gene>
    <name evidence="2" type="ORF">S01H4_14571</name>
</gene>
<proteinExistence type="predicted"/>
<evidence type="ECO:0000313" key="2">
    <source>
        <dbReference type="EMBL" id="GAG62682.1"/>
    </source>
</evidence>
<sequence length="121" mass="14028">YDPIEIVIDDQVYQSTKTTKTVLEEVDKFDEQIIKHPGKNEFLYKAIQLLFDIKSEILDKLDKREVEDIYTFSKKKFAEIEAQRVKIVTDTLGKIWRGKEPPEKKGAKGTIPSRKRSGGKQ</sequence>
<name>X0ZXR8_9ZZZZ</name>
<feature type="region of interest" description="Disordered" evidence="1">
    <location>
        <begin position="96"/>
        <end position="121"/>
    </location>
</feature>
<feature type="non-terminal residue" evidence="2">
    <location>
        <position position="1"/>
    </location>
</feature>
<dbReference type="EMBL" id="BART01006391">
    <property type="protein sequence ID" value="GAG62682.1"/>
    <property type="molecule type" value="Genomic_DNA"/>
</dbReference>
<protein>
    <submittedName>
        <fullName evidence="2">Uncharacterized protein</fullName>
    </submittedName>
</protein>
<reference evidence="2" key="1">
    <citation type="journal article" date="2014" name="Front. Microbiol.">
        <title>High frequency of phylogenetically diverse reductive dehalogenase-homologous genes in deep subseafloor sedimentary metagenomes.</title>
        <authorList>
            <person name="Kawai M."/>
            <person name="Futagami T."/>
            <person name="Toyoda A."/>
            <person name="Takaki Y."/>
            <person name="Nishi S."/>
            <person name="Hori S."/>
            <person name="Arai W."/>
            <person name="Tsubouchi T."/>
            <person name="Morono Y."/>
            <person name="Uchiyama I."/>
            <person name="Ito T."/>
            <person name="Fujiyama A."/>
            <person name="Inagaki F."/>
            <person name="Takami H."/>
        </authorList>
    </citation>
    <scope>NUCLEOTIDE SEQUENCE</scope>
    <source>
        <strain evidence="2">Expedition CK06-06</strain>
    </source>
</reference>
<evidence type="ECO:0000256" key="1">
    <source>
        <dbReference type="SAM" id="MobiDB-lite"/>
    </source>
</evidence>